<dbReference type="PANTHER" id="PTHR45749:SF36">
    <property type="entry name" value="ZINC FINGER MYM-TYPE PROTEIN 1-LIKE"/>
    <property type="match status" value="1"/>
</dbReference>
<dbReference type="Proteomes" id="UP000594263">
    <property type="component" value="Unplaced"/>
</dbReference>
<reference evidence="2" key="1">
    <citation type="submission" date="2021-01" db="UniProtKB">
        <authorList>
            <consortium name="EnsemblPlants"/>
        </authorList>
    </citation>
    <scope>IDENTIFICATION</scope>
</reference>
<evidence type="ECO:0000259" key="1">
    <source>
        <dbReference type="Pfam" id="PF14291"/>
    </source>
</evidence>
<dbReference type="Gramene" id="Kaladp0026s0047.1.v1.1">
    <property type="protein sequence ID" value="Kaladp0026s0047.1.v1.1"/>
    <property type="gene ID" value="Kaladp0026s0047.v1.1"/>
</dbReference>
<protein>
    <recommendedName>
        <fullName evidence="1">DUF4371 domain-containing protein</fullName>
    </recommendedName>
</protein>
<accession>A0A7N0T9B3</accession>
<name>A0A7N0T9B3_KALFE</name>
<dbReference type="Pfam" id="PF14291">
    <property type="entry name" value="DUF4371"/>
    <property type="match status" value="1"/>
</dbReference>
<dbReference type="PANTHER" id="PTHR45749">
    <property type="match status" value="1"/>
</dbReference>
<feature type="domain" description="DUF4371" evidence="1">
    <location>
        <begin position="230"/>
        <end position="293"/>
    </location>
</feature>
<dbReference type="InterPro" id="IPR025398">
    <property type="entry name" value="DUF4371"/>
</dbReference>
<proteinExistence type="predicted"/>
<keyword evidence="3" id="KW-1185">Reference proteome</keyword>
<evidence type="ECO:0000313" key="2">
    <source>
        <dbReference type="EnsemblPlants" id="Kaladp0026s0047.1.v1.1"/>
    </source>
</evidence>
<sequence length="345" mass="39926">MNIVNSSNMGESQVNLESLPANPRLRKISEYHPNIKDKVRRTYILKEPCQLVKHKFPYGDTGGSKQKFNEDWFTEYKDLLEYNIKKDVMFCLCCYLFRLDTRNQGSNNLAFEASPPPSGHITEVDVLFSSHISARRLVRFDALCIHAQTLLCPVSCRSLRAWPLLAPYHDKDQHIEIIMHKRSDKAICDYHTRLLASTYCVRFLLCRGSSFRGYDELLESSSNNGNFYYFTILIDESRDVSIKEQITVVMRGVNNKRETIERVIGEVHVTNATCLSLKGALDSLFTKCNLTISAFYAHFFAHQLQITLVVFIKNYDEMNDCFDDTISNETIHDRFQNMKIHHVPL</sequence>
<evidence type="ECO:0000313" key="3">
    <source>
        <dbReference type="Proteomes" id="UP000594263"/>
    </source>
</evidence>
<organism evidence="2 3">
    <name type="scientific">Kalanchoe fedtschenkoi</name>
    <name type="common">Lavender scallops</name>
    <name type="synonym">South American air plant</name>
    <dbReference type="NCBI Taxonomy" id="63787"/>
    <lineage>
        <taxon>Eukaryota</taxon>
        <taxon>Viridiplantae</taxon>
        <taxon>Streptophyta</taxon>
        <taxon>Embryophyta</taxon>
        <taxon>Tracheophyta</taxon>
        <taxon>Spermatophyta</taxon>
        <taxon>Magnoliopsida</taxon>
        <taxon>eudicotyledons</taxon>
        <taxon>Gunneridae</taxon>
        <taxon>Pentapetalae</taxon>
        <taxon>Saxifragales</taxon>
        <taxon>Crassulaceae</taxon>
        <taxon>Kalanchoe</taxon>
    </lineage>
</organism>
<dbReference type="EnsemblPlants" id="Kaladp0026s0047.1.v1.1">
    <property type="protein sequence ID" value="Kaladp0026s0047.1.v1.1"/>
    <property type="gene ID" value="Kaladp0026s0047.v1.1"/>
</dbReference>
<dbReference type="OMA" id="GHITEVD"/>
<dbReference type="AlphaFoldDB" id="A0A7N0T9B3"/>